<dbReference type="HAMAP" id="MF_00060">
    <property type="entry name" value="SurE"/>
    <property type="match status" value="1"/>
</dbReference>
<dbReference type="Gene3D" id="3.40.1210.10">
    <property type="entry name" value="Survival protein SurE-like phosphatase/nucleotidase"/>
    <property type="match status" value="1"/>
</dbReference>
<dbReference type="Proteomes" id="UP001233673">
    <property type="component" value="Unassembled WGS sequence"/>
</dbReference>
<dbReference type="InterPro" id="IPR030048">
    <property type="entry name" value="SurE"/>
</dbReference>
<keyword evidence="5" id="KW-0547">Nucleotide-binding</keyword>
<evidence type="ECO:0000313" key="7">
    <source>
        <dbReference type="EMBL" id="MDP5181869.1"/>
    </source>
</evidence>
<dbReference type="GO" id="GO:0008253">
    <property type="term" value="F:5'-nucleotidase activity"/>
    <property type="evidence" value="ECO:0007669"/>
    <property type="project" value="UniProtKB-EC"/>
</dbReference>
<evidence type="ECO:0000256" key="4">
    <source>
        <dbReference type="ARBA" id="ARBA00022801"/>
    </source>
</evidence>
<protein>
    <recommendedName>
        <fullName evidence="5">5'-nucleotidase SurE</fullName>
        <ecNumber evidence="5">3.1.3.5</ecNumber>
    </recommendedName>
    <alternativeName>
        <fullName evidence="5">Nucleoside 5'-monophosphate phosphohydrolase</fullName>
    </alternativeName>
</protein>
<keyword evidence="3 5" id="KW-0479">Metal-binding</keyword>
<dbReference type="PANTHER" id="PTHR30457">
    <property type="entry name" value="5'-NUCLEOTIDASE SURE"/>
    <property type="match status" value="1"/>
</dbReference>
<evidence type="ECO:0000256" key="2">
    <source>
        <dbReference type="ARBA" id="ARBA00011062"/>
    </source>
</evidence>
<feature type="domain" description="Survival protein SurE-like phosphatase/nucleotidase" evidence="6">
    <location>
        <begin position="18"/>
        <end position="205"/>
    </location>
</feature>
<evidence type="ECO:0000313" key="8">
    <source>
        <dbReference type="Proteomes" id="UP001233673"/>
    </source>
</evidence>
<evidence type="ECO:0000259" key="6">
    <source>
        <dbReference type="Pfam" id="PF01975"/>
    </source>
</evidence>
<sequence length="279" mass="28522">MSATSATASGDGPERLHILLTNDDGWDAPGITAVYDELVGAGHHVVLVAPATNQSGKGAALTFGGSLTVAQPADGKYAVTGTPVDAAEFGLSAVFDENDPPDLVISGTNVGENVAEGIIHSGTVGAAVNALADGVPAIAVSTEVDGDDVGPFAETAQFVVRLVDRLQDRAHRGDLLPDGIGLNVNYPLVEDGGQPEGVAATETGRGLFDLDYAGALPEPGESSSFTFEYGLGLSADVRNSDLAALEADLVSISPIEADYDAGAGELRWVRGVVRELGRR</sequence>
<gene>
    <name evidence="5 7" type="primary">surE</name>
    <name evidence="7" type="ORF">QOZ88_04410</name>
</gene>
<feature type="binding site" evidence="5">
    <location>
        <position position="109"/>
    </location>
    <ligand>
        <name>a divalent metal cation</name>
        <dbReference type="ChEBI" id="CHEBI:60240"/>
    </ligand>
</feature>
<feature type="binding site" evidence="5">
    <location>
        <position position="24"/>
    </location>
    <ligand>
        <name>a divalent metal cation</name>
        <dbReference type="ChEBI" id="CHEBI:60240"/>
    </ligand>
</feature>
<name>A0ABT9I9L9_9ACTN</name>
<feature type="binding site" evidence="5">
    <location>
        <position position="23"/>
    </location>
    <ligand>
        <name>a divalent metal cation</name>
        <dbReference type="ChEBI" id="CHEBI:60240"/>
    </ligand>
</feature>
<dbReference type="InterPro" id="IPR036523">
    <property type="entry name" value="SurE-like_sf"/>
</dbReference>
<dbReference type="SUPFAM" id="SSF64167">
    <property type="entry name" value="SurE-like"/>
    <property type="match status" value="1"/>
</dbReference>
<comment type="cofactor">
    <cofactor evidence="5">
        <name>a divalent metal cation</name>
        <dbReference type="ChEBI" id="CHEBI:60240"/>
    </cofactor>
    <text evidence="5">Binds 1 divalent metal cation per subunit.</text>
</comment>
<dbReference type="Pfam" id="PF01975">
    <property type="entry name" value="SurE"/>
    <property type="match status" value="1"/>
</dbReference>
<comment type="function">
    <text evidence="5">Nucleotidase that shows phosphatase activity on nucleoside 5'-monophosphates.</text>
</comment>
<evidence type="ECO:0000256" key="5">
    <source>
        <dbReference type="HAMAP-Rule" id="MF_00060"/>
    </source>
</evidence>
<comment type="catalytic activity">
    <reaction evidence="1 5">
        <text>a ribonucleoside 5'-phosphate + H2O = a ribonucleoside + phosphate</text>
        <dbReference type="Rhea" id="RHEA:12484"/>
        <dbReference type="ChEBI" id="CHEBI:15377"/>
        <dbReference type="ChEBI" id="CHEBI:18254"/>
        <dbReference type="ChEBI" id="CHEBI:43474"/>
        <dbReference type="ChEBI" id="CHEBI:58043"/>
        <dbReference type="EC" id="3.1.3.5"/>
    </reaction>
</comment>
<dbReference type="InterPro" id="IPR002828">
    <property type="entry name" value="SurE-like_Pase/nucleotidase"/>
</dbReference>
<dbReference type="GO" id="GO:0008254">
    <property type="term" value="F:3'-nucleotidase activity"/>
    <property type="evidence" value="ECO:0007669"/>
    <property type="project" value="UniProtKB-EC"/>
</dbReference>
<comment type="subcellular location">
    <subcellularLocation>
        <location evidence="5">Cytoplasm</location>
    </subcellularLocation>
</comment>
<dbReference type="EMBL" id="JASNFN010000002">
    <property type="protein sequence ID" value="MDP5181869.1"/>
    <property type="molecule type" value="Genomic_DNA"/>
</dbReference>
<feature type="binding site" evidence="5">
    <location>
        <position position="55"/>
    </location>
    <ligand>
        <name>a divalent metal cation</name>
        <dbReference type="ChEBI" id="CHEBI:60240"/>
    </ligand>
</feature>
<dbReference type="EC" id="3.1.3.5" evidence="5"/>
<comment type="caution">
    <text evidence="7">The sequence shown here is derived from an EMBL/GenBank/DDBJ whole genome shotgun (WGS) entry which is preliminary data.</text>
</comment>
<reference evidence="8" key="1">
    <citation type="submission" date="2023-05" db="EMBL/GenBank/DDBJ databases">
        <title>Draft genome of Pseudofrankia sp. BMG5.37.</title>
        <authorList>
            <person name="Gtari M."/>
            <person name="Ghodhbane F."/>
            <person name="Sbissi I."/>
        </authorList>
    </citation>
    <scope>NUCLEOTIDE SEQUENCE [LARGE SCALE GENOMIC DNA]</scope>
    <source>
        <strain evidence="8">BMG 814</strain>
    </source>
</reference>
<dbReference type="PANTHER" id="PTHR30457:SF0">
    <property type="entry name" value="PHOSPHATASE, PUTATIVE (AFU_ORTHOLOGUE AFUA_4G01070)-RELATED"/>
    <property type="match status" value="1"/>
</dbReference>
<organism evidence="7 8">
    <name type="scientific">Blastococcus carthaginiensis</name>
    <dbReference type="NCBI Taxonomy" id="3050034"/>
    <lineage>
        <taxon>Bacteria</taxon>
        <taxon>Bacillati</taxon>
        <taxon>Actinomycetota</taxon>
        <taxon>Actinomycetes</taxon>
        <taxon>Geodermatophilales</taxon>
        <taxon>Geodermatophilaceae</taxon>
        <taxon>Blastococcus</taxon>
    </lineage>
</organism>
<keyword evidence="8" id="KW-1185">Reference proteome</keyword>
<dbReference type="NCBIfam" id="TIGR00087">
    <property type="entry name" value="surE"/>
    <property type="match status" value="1"/>
</dbReference>
<proteinExistence type="inferred from homology"/>
<keyword evidence="4 5" id="KW-0378">Hydrolase</keyword>
<accession>A0ABT9I9L9</accession>
<evidence type="ECO:0000256" key="3">
    <source>
        <dbReference type="ARBA" id="ARBA00022723"/>
    </source>
</evidence>
<comment type="similarity">
    <text evidence="2 5">Belongs to the SurE nucleotidase family.</text>
</comment>
<keyword evidence="5" id="KW-0963">Cytoplasm</keyword>
<dbReference type="RefSeq" id="WP_305998572.1">
    <property type="nucleotide sequence ID" value="NZ_JASNFN010000002.1"/>
</dbReference>
<evidence type="ECO:0000256" key="1">
    <source>
        <dbReference type="ARBA" id="ARBA00000815"/>
    </source>
</evidence>